<feature type="signal peptide" evidence="1">
    <location>
        <begin position="1"/>
        <end position="21"/>
    </location>
</feature>
<protein>
    <submittedName>
        <fullName evidence="2">Uncharacterized protein</fullName>
    </submittedName>
</protein>
<dbReference type="EMBL" id="CAJVCH010522227">
    <property type="protein sequence ID" value="CAG7821823.1"/>
    <property type="molecule type" value="Genomic_DNA"/>
</dbReference>
<evidence type="ECO:0000256" key="1">
    <source>
        <dbReference type="SAM" id="SignalP"/>
    </source>
</evidence>
<feature type="non-terminal residue" evidence="2">
    <location>
        <position position="43"/>
    </location>
</feature>
<name>A0A8J2KXY4_9HEXA</name>
<reference evidence="2" key="1">
    <citation type="submission" date="2021-06" db="EMBL/GenBank/DDBJ databases">
        <authorList>
            <person name="Hodson N. C."/>
            <person name="Mongue J. A."/>
            <person name="Jaron S. K."/>
        </authorList>
    </citation>
    <scope>NUCLEOTIDE SEQUENCE</scope>
</reference>
<evidence type="ECO:0000313" key="2">
    <source>
        <dbReference type="EMBL" id="CAG7821823.1"/>
    </source>
</evidence>
<feature type="chain" id="PRO_5035173721" evidence="1">
    <location>
        <begin position="22"/>
        <end position="43"/>
    </location>
</feature>
<keyword evidence="3" id="KW-1185">Reference proteome</keyword>
<evidence type="ECO:0000313" key="3">
    <source>
        <dbReference type="Proteomes" id="UP000708208"/>
    </source>
</evidence>
<comment type="caution">
    <text evidence="2">The sequence shown here is derived from an EMBL/GenBank/DDBJ whole genome shotgun (WGS) entry which is preliminary data.</text>
</comment>
<gene>
    <name evidence="2" type="ORF">AFUS01_LOCUS32131</name>
</gene>
<sequence>FLGALKLSWLVFITYFPDADSGQIFQLFWRNLSGKIFKGSFGT</sequence>
<accession>A0A8J2KXY4</accession>
<keyword evidence="1" id="KW-0732">Signal</keyword>
<dbReference type="AlphaFoldDB" id="A0A8J2KXY4"/>
<proteinExistence type="predicted"/>
<organism evidence="2 3">
    <name type="scientific">Allacma fusca</name>
    <dbReference type="NCBI Taxonomy" id="39272"/>
    <lineage>
        <taxon>Eukaryota</taxon>
        <taxon>Metazoa</taxon>
        <taxon>Ecdysozoa</taxon>
        <taxon>Arthropoda</taxon>
        <taxon>Hexapoda</taxon>
        <taxon>Collembola</taxon>
        <taxon>Symphypleona</taxon>
        <taxon>Sminthuridae</taxon>
        <taxon>Allacma</taxon>
    </lineage>
</organism>
<dbReference type="Proteomes" id="UP000708208">
    <property type="component" value="Unassembled WGS sequence"/>
</dbReference>